<dbReference type="RefSeq" id="WP_254167217.1">
    <property type="nucleotide sequence ID" value="NZ_JAHESF010000024.1"/>
</dbReference>
<evidence type="ECO:0000313" key="2">
    <source>
        <dbReference type="EMBL" id="MBT1699340.1"/>
    </source>
</evidence>
<reference evidence="2 3" key="1">
    <citation type="submission" date="2021-05" db="EMBL/GenBank/DDBJ databases">
        <title>A Polyphasic approach of four new species of the genus Ohtaekwangia: Ohtaekwangia histidinii sp. nov., Ohtaekwangia cretensis sp. nov., Ohtaekwangia indiensis sp. nov., Ohtaekwangia reichenbachii sp. nov. from diverse environment.</title>
        <authorList>
            <person name="Octaviana S."/>
        </authorList>
    </citation>
    <scope>NUCLEOTIDE SEQUENCE [LARGE SCALE GENOMIC DNA]</scope>
    <source>
        <strain evidence="2 3">PWU4</strain>
    </source>
</reference>
<accession>A0AAP2GQU9</accession>
<feature type="transmembrane region" description="Helical" evidence="1">
    <location>
        <begin position="85"/>
        <end position="105"/>
    </location>
</feature>
<protein>
    <submittedName>
        <fullName evidence="2">Uncharacterized protein</fullName>
    </submittedName>
</protein>
<dbReference type="EMBL" id="JAHESF010000024">
    <property type="protein sequence ID" value="MBT1699340.1"/>
    <property type="molecule type" value="Genomic_DNA"/>
</dbReference>
<evidence type="ECO:0000256" key="1">
    <source>
        <dbReference type="SAM" id="Phobius"/>
    </source>
</evidence>
<evidence type="ECO:0000313" key="3">
    <source>
        <dbReference type="Proteomes" id="UP001319200"/>
    </source>
</evidence>
<name>A0AAP2GQU9_9BACT</name>
<proteinExistence type="predicted"/>
<comment type="caution">
    <text evidence="2">The sequence shown here is derived from an EMBL/GenBank/DDBJ whole genome shotgun (WGS) entry which is preliminary data.</text>
</comment>
<keyword evidence="1" id="KW-0472">Membrane</keyword>
<dbReference type="AlphaFoldDB" id="A0AAP2GQU9"/>
<keyword evidence="3" id="KW-1185">Reference proteome</keyword>
<keyword evidence="1" id="KW-0812">Transmembrane</keyword>
<sequence length="122" mass="14264">MALNLELIKVYALFVEFYDLKNNWQNWAEYQQTYIALKDSIYNDRVANSLMKIESTYLERENTTKLAAQEQILILNQEVISRQNLMNIFAGLFSLRLIAIAVLLARSNRKSKTINKAWTKSL</sequence>
<keyword evidence="1" id="KW-1133">Transmembrane helix</keyword>
<gene>
    <name evidence="2" type="ORF">KK083_20760</name>
</gene>
<dbReference type="Proteomes" id="UP001319200">
    <property type="component" value="Unassembled WGS sequence"/>
</dbReference>
<organism evidence="2 3">
    <name type="scientific">Chryseosolibacter histidini</name>
    <dbReference type="NCBI Taxonomy" id="2782349"/>
    <lineage>
        <taxon>Bacteria</taxon>
        <taxon>Pseudomonadati</taxon>
        <taxon>Bacteroidota</taxon>
        <taxon>Cytophagia</taxon>
        <taxon>Cytophagales</taxon>
        <taxon>Chryseotaleaceae</taxon>
        <taxon>Chryseosolibacter</taxon>
    </lineage>
</organism>